<dbReference type="SUPFAM" id="SSF46785">
    <property type="entry name" value="Winged helix' DNA-binding domain"/>
    <property type="match status" value="1"/>
</dbReference>
<protein>
    <submittedName>
        <fullName evidence="6">LysR family transcriptional regulator</fullName>
    </submittedName>
</protein>
<evidence type="ECO:0000256" key="4">
    <source>
        <dbReference type="ARBA" id="ARBA00023163"/>
    </source>
</evidence>
<keyword evidence="3" id="KW-0238">DNA-binding</keyword>
<dbReference type="Pfam" id="PF00126">
    <property type="entry name" value="HTH_1"/>
    <property type="match status" value="1"/>
</dbReference>
<dbReference type="SUPFAM" id="SSF53850">
    <property type="entry name" value="Periplasmic binding protein-like II"/>
    <property type="match status" value="1"/>
</dbReference>
<evidence type="ECO:0000256" key="2">
    <source>
        <dbReference type="ARBA" id="ARBA00023015"/>
    </source>
</evidence>
<evidence type="ECO:0000313" key="7">
    <source>
        <dbReference type="Proteomes" id="UP000286317"/>
    </source>
</evidence>
<dbReference type="GO" id="GO:0032993">
    <property type="term" value="C:protein-DNA complex"/>
    <property type="evidence" value="ECO:0007669"/>
    <property type="project" value="TreeGrafter"/>
</dbReference>
<dbReference type="PANTHER" id="PTHR30346:SF28">
    <property type="entry name" value="HTH-TYPE TRANSCRIPTIONAL REGULATOR CYNR"/>
    <property type="match status" value="1"/>
</dbReference>
<dbReference type="InterPro" id="IPR000847">
    <property type="entry name" value="LysR_HTH_N"/>
</dbReference>
<sequence length="295" mass="34288">MEIKQLKYFIEVAKREHLSEAALELDIAQSAISRQITQLEKELQVTLFKREGRNIHLTDEGKHLFTEATKIIDQLDETIRLFHNQSESNHFIIRIGYVESYISQVLTLLIQAFENKSDSVVEPILMEESDILNALLTDQIDIAFTELTQTLKQNSSLKINPLFEENFHIYVPKDDPITMATNPPLIQFSNKMIYELYALPSNIRQTLEKVVETPIRTVTHTQIAQYLLNKERGYIIAPSYHLLDKNPQKWVDVSLEHTELRRTICSVVRPDNRKNDLQLMLTTIEQLLSRSATYH</sequence>
<dbReference type="Gene3D" id="3.40.190.10">
    <property type="entry name" value="Periplasmic binding protein-like II"/>
    <property type="match status" value="2"/>
</dbReference>
<evidence type="ECO:0000313" key="6">
    <source>
        <dbReference type="EMBL" id="RIN03035.1"/>
    </source>
</evidence>
<reference evidence="6 7" key="1">
    <citation type="journal article" date="2016" name="Front. Microbiol.">
        <title>Comprehensive Phylogenetic Analysis of Bovine Non-aureus Staphylococci Species Based on Whole-Genome Sequencing.</title>
        <authorList>
            <person name="Naushad S."/>
            <person name="Barkema H.W."/>
            <person name="Luby C."/>
            <person name="Condas L.A."/>
            <person name="Nobrega D.B."/>
            <person name="Carson D.A."/>
            <person name="De Buck J."/>
        </authorList>
    </citation>
    <scope>NUCLEOTIDE SEQUENCE [LARGE SCALE GENOMIC DNA]</scope>
    <source>
        <strain evidence="6 7">SNUC 4554</strain>
    </source>
</reference>
<comment type="caution">
    <text evidence="6">The sequence shown here is derived from an EMBL/GenBank/DDBJ whole genome shotgun (WGS) entry which is preliminary data.</text>
</comment>
<dbReference type="NCBIfam" id="NF047354">
    <property type="entry name" value="trans_reg_GltC"/>
    <property type="match status" value="1"/>
</dbReference>
<dbReference type="EMBL" id="QXUF01000003">
    <property type="protein sequence ID" value="RIN03035.1"/>
    <property type="molecule type" value="Genomic_DNA"/>
</dbReference>
<evidence type="ECO:0000256" key="1">
    <source>
        <dbReference type="ARBA" id="ARBA00009437"/>
    </source>
</evidence>
<comment type="similarity">
    <text evidence="1">Belongs to the LysR transcriptional regulatory family.</text>
</comment>
<dbReference type="AlphaFoldDB" id="A0A418IJ29"/>
<dbReference type="PANTHER" id="PTHR30346">
    <property type="entry name" value="TRANSCRIPTIONAL DUAL REGULATOR HCAR-RELATED"/>
    <property type="match status" value="1"/>
</dbReference>
<organism evidence="6 7">
    <name type="scientific">Staphylococcus shinii</name>
    <dbReference type="NCBI Taxonomy" id="2912228"/>
    <lineage>
        <taxon>Bacteria</taxon>
        <taxon>Bacillati</taxon>
        <taxon>Bacillota</taxon>
        <taxon>Bacilli</taxon>
        <taxon>Bacillales</taxon>
        <taxon>Staphylococcaceae</taxon>
        <taxon>Staphylococcus</taxon>
    </lineage>
</organism>
<dbReference type="GO" id="GO:0003700">
    <property type="term" value="F:DNA-binding transcription factor activity"/>
    <property type="evidence" value="ECO:0007669"/>
    <property type="project" value="InterPro"/>
</dbReference>
<feature type="domain" description="HTH lysR-type" evidence="5">
    <location>
        <begin position="1"/>
        <end position="58"/>
    </location>
</feature>
<dbReference type="Pfam" id="PF03466">
    <property type="entry name" value="LysR_substrate"/>
    <property type="match status" value="1"/>
</dbReference>
<evidence type="ECO:0000256" key="3">
    <source>
        <dbReference type="ARBA" id="ARBA00023125"/>
    </source>
</evidence>
<dbReference type="InterPro" id="IPR005119">
    <property type="entry name" value="LysR_subst-bd"/>
</dbReference>
<keyword evidence="7" id="KW-1185">Reference proteome</keyword>
<dbReference type="InterPro" id="IPR036388">
    <property type="entry name" value="WH-like_DNA-bd_sf"/>
</dbReference>
<keyword evidence="4" id="KW-0804">Transcription</keyword>
<proteinExistence type="inferred from homology"/>
<dbReference type="CDD" id="cd05466">
    <property type="entry name" value="PBP2_LTTR_substrate"/>
    <property type="match status" value="1"/>
</dbReference>
<evidence type="ECO:0000259" key="5">
    <source>
        <dbReference type="PROSITE" id="PS50931"/>
    </source>
</evidence>
<dbReference type="PRINTS" id="PR00039">
    <property type="entry name" value="HTHLYSR"/>
</dbReference>
<keyword evidence="2" id="KW-0805">Transcription regulation</keyword>
<dbReference type="OrthoDB" id="9803735at2"/>
<accession>A0A418IJ29</accession>
<gene>
    <name evidence="6" type="ORF">BU112_00910</name>
</gene>
<dbReference type="PROSITE" id="PS50931">
    <property type="entry name" value="HTH_LYSR"/>
    <property type="match status" value="1"/>
</dbReference>
<dbReference type="Gene3D" id="1.10.10.10">
    <property type="entry name" value="Winged helix-like DNA-binding domain superfamily/Winged helix DNA-binding domain"/>
    <property type="match status" value="1"/>
</dbReference>
<dbReference type="InterPro" id="IPR036390">
    <property type="entry name" value="WH_DNA-bd_sf"/>
</dbReference>
<dbReference type="GO" id="GO:0003677">
    <property type="term" value="F:DNA binding"/>
    <property type="evidence" value="ECO:0007669"/>
    <property type="project" value="UniProtKB-KW"/>
</dbReference>
<dbReference type="FunFam" id="1.10.10.10:FF:000001">
    <property type="entry name" value="LysR family transcriptional regulator"/>
    <property type="match status" value="1"/>
</dbReference>
<dbReference type="Proteomes" id="UP000286317">
    <property type="component" value="Unassembled WGS sequence"/>
</dbReference>
<name>A0A418IJ29_9STAP</name>
<dbReference type="RefSeq" id="WP_039068511.1">
    <property type="nucleotide sequence ID" value="NZ_CP068712.1"/>
</dbReference>